<accession>A0ABN9S5J1</accession>
<dbReference type="EMBL" id="CAUYUJ010008991">
    <property type="protein sequence ID" value="CAK0825550.1"/>
    <property type="molecule type" value="Genomic_DNA"/>
</dbReference>
<keyword evidence="2" id="KW-1185">Reference proteome</keyword>
<evidence type="ECO:0000313" key="1">
    <source>
        <dbReference type="EMBL" id="CAK0825550.1"/>
    </source>
</evidence>
<gene>
    <name evidence="1" type="ORF">PCOR1329_LOCUS25650</name>
</gene>
<organism evidence="1 2">
    <name type="scientific">Prorocentrum cordatum</name>
    <dbReference type="NCBI Taxonomy" id="2364126"/>
    <lineage>
        <taxon>Eukaryota</taxon>
        <taxon>Sar</taxon>
        <taxon>Alveolata</taxon>
        <taxon>Dinophyceae</taxon>
        <taxon>Prorocentrales</taxon>
        <taxon>Prorocentraceae</taxon>
        <taxon>Prorocentrum</taxon>
    </lineage>
</organism>
<evidence type="ECO:0000313" key="2">
    <source>
        <dbReference type="Proteomes" id="UP001189429"/>
    </source>
</evidence>
<name>A0ABN9S5J1_9DINO</name>
<sequence length="147" mass="16049">MFFSSLAITDCRSASCCCLPRTPALAFCRLRSWMSSRRELLLKLGLLGCQCQGRGHACRPAAGPCRTELLADLAKPDSRPAVCVVRGGVYVRSLAARRQALTVLGELLLQLLDIRKDVLEFRSWRRAAAPRLVPGRRPARASGDGLG</sequence>
<dbReference type="Proteomes" id="UP001189429">
    <property type="component" value="Unassembled WGS sequence"/>
</dbReference>
<comment type="caution">
    <text evidence="1">The sequence shown here is derived from an EMBL/GenBank/DDBJ whole genome shotgun (WGS) entry which is preliminary data.</text>
</comment>
<protein>
    <submittedName>
        <fullName evidence="1">Uncharacterized protein</fullName>
    </submittedName>
</protein>
<proteinExistence type="predicted"/>
<reference evidence="1" key="1">
    <citation type="submission" date="2023-10" db="EMBL/GenBank/DDBJ databases">
        <authorList>
            <person name="Chen Y."/>
            <person name="Shah S."/>
            <person name="Dougan E. K."/>
            <person name="Thang M."/>
            <person name="Chan C."/>
        </authorList>
    </citation>
    <scope>NUCLEOTIDE SEQUENCE [LARGE SCALE GENOMIC DNA]</scope>
</reference>